<dbReference type="PANTHER" id="PTHR38731">
    <property type="entry name" value="LIPL45-RELATED LIPOPROTEIN-RELATED"/>
    <property type="match status" value="1"/>
</dbReference>
<dbReference type="PANTHER" id="PTHR38731:SF1">
    <property type="entry name" value="FECR PROTEIN DOMAIN-CONTAINING PROTEIN"/>
    <property type="match status" value="1"/>
</dbReference>
<dbReference type="SUPFAM" id="SSF54106">
    <property type="entry name" value="LysM domain"/>
    <property type="match status" value="1"/>
</dbReference>
<name>A0A853JFI8_9GAMM</name>
<organism evidence="3 4">
    <name type="scientific">Luteimonas salinisoli</name>
    <dbReference type="NCBI Taxonomy" id="2752307"/>
    <lineage>
        <taxon>Bacteria</taxon>
        <taxon>Pseudomonadati</taxon>
        <taxon>Pseudomonadota</taxon>
        <taxon>Gammaproteobacteria</taxon>
        <taxon>Lysobacterales</taxon>
        <taxon>Lysobacteraceae</taxon>
        <taxon>Luteimonas</taxon>
    </lineage>
</organism>
<dbReference type="Gene3D" id="2.60.120.1440">
    <property type="match status" value="1"/>
</dbReference>
<comment type="caution">
    <text evidence="3">The sequence shown here is derived from an EMBL/GenBank/DDBJ whole genome shotgun (WGS) entry which is preliminary data.</text>
</comment>
<keyword evidence="4" id="KW-1185">Reference proteome</keyword>
<proteinExistence type="predicted"/>
<feature type="domain" description="LysM" evidence="1">
    <location>
        <begin position="21"/>
        <end position="61"/>
    </location>
</feature>
<feature type="domain" description="FecR protein" evidence="2">
    <location>
        <begin position="111"/>
        <end position="212"/>
    </location>
</feature>
<reference evidence="3 4" key="1">
    <citation type="submission" date="2020-07" db="EMBL/GenBank/DDBJ databases">
        <title>Luteimonas sp. SJ-92.</title>
        <authorList>
            <person name="Huang X.-X."/>
            <person name="Xu L."/>
            <person name="Sun J.-Q."/>
        </authorList>
    </citation>
    <scope>NUCLEOTIDE SEQUENCE [LARGE SCALE GENOMIC DNA]</scope>
    <source>
        <strain evidence="3 4">SJ-92</strain>
    </source>
</reference>
<dbReference type="PIRSF" id="PIRSF029644">
    <property type="entry name" value="UCP029644"/>
    <property type="match status" value="1"/>
</dbReference>
<dbReference type="Gene3D" id="3.10.350.10">
    <property type="entry name" value="LysM domain"/>
    <property type="match status" value="1"/>
</dbReference>
<dbReference type="Proteomes" id="UP000578091">
    <property type="component" value="Unassembled WGS sequence"/>
</dbReference>
<gene>
    <name evidence="3" type="ORF">H0E84_17035</name>
</gene>
<protein>
    <submittedName>
        <fullName evidence="3">FecR domain-containing protein</fullName>
    </submittedName>
</protein>
<dbReference type="Pfam" id="PF04773">
    <property type="entry name" value="FecR"/>
    <property type="match status" value="1"/>
</dbReference>
<dbReference type="CDD" id="cd00118">
    <property type="entry name" value="LysM"/>
    <property type="match status" value="1"/>
</dbReference>
<sequence>MLAILLALLASGTVAAQEWRYRVRPGDTVWDLSRKHLRPDIPWQRLQAHNAIDDPWRMPPGIQVRIPVAWLRVQPATATIVALHGEASVADAGGRQDPARTGMQVGAGSIVRTADDANLTLRFADGSRLQLHADSELRLDKLSAYGSTGMVDTRTRLLRGRSTNSAARARGPASHFIVDTPGTMASVRGTGFRIGYDTQARTTRSEVLEGRVAVSGGGRSLLLGAGLGTLNDDRNRPRPAAPLLPAPDLSSWPAELQQMPAPLSWPALDGAQGYRLQLAADPEFLTLLQDRTSDTPVVELSAPGDGVFHARVRAIDARGLEGLDAVREVRVAANPPPPFAIAPIEEGATHGPRPRFRWTRSEGAARYRLQVAADASFATPLIDRAGLARTELRAPQELPPGDYFWRIGAIDADGKHGPYGKPVRFALRDPEPGPAIGTGDVDRDRRSLQVRWPAGGDDQRYHFQLSRDRDFARIELERELDENRIELPGLGSGTWYMRTRLVDSDGYAHPFGPVQSVRIGCLPCRIALGVGAALLLVL</sequence>
<accession>A0A853JFI8</accession>
<dbReference type="Pfam" id="PF01476">
    <property type="entry name" value="LysM"/>
    <property type="match status" value="1"/>
</dbReference>
<evidence type="ECO:0000313" key="3">
    <source>
        <dbReference type="EMBL" id="NZA28086.1"/>
    </source>
</evidence>
<dbReference type="RefSeq" id="WP_180679851.1">
    <property type="nucleotide sequence ID" value="NZ_JACCKA010000088.1"/>
</dbReference>
<dbReference type="AlphaFoldDB" id="A0A853JFI8"/>
<evidence type="ECO:0000259" key="1">
    <source>
        <dbReference type="Pfam" id="PF01476"/>
    </source>
</evidence>
<dbReference type="InterPro" id="IPR036779">
    <property type="entry name" value="LysM_dom_sf"/>
</dbReference>
<dbReference type="InterPro" id="IPR006860">
    <property type="entry name" value="FecR"/>
</dbReference>
<evidence type="ECO:0000313" key="4">
    <source>
        <dbReference type="Proteomes" id="UP000578091"/>
    </source>
</evidence>
<dbReference type="EMBL" id="JACCKA010000088">
    <property type="protein sequence ID" value="NZA28086.1"/>
    <property type="molecule type" value="Genomic_DNA"/>
</dbReference>
<evidence type="ECO:0000259" key="2">
    <source>
        <dbReference type="Pfam" id="PF04773"/>
    </source>
</evidence>
<dbReference type="InterPro" id="IPR016930">
    <property type="entry name" value="UCP029644"/>
</dbReference>
<dbReference type="InterPro" id="IPR013783">
    <property type="entry name" value="Ig-like_fold"/>
</dbReference>
<dbReference type="Gene3D" id="2.60.40.10">
    <property type="entry name" value="Immunoglobulins"/>
    <property type="match status" value="2"/>
</dbReference>
<dbReference type="InterPro" id="IPR018392">
    <property type="entry name" value="LysM"/>
</dbReference>